<dbReference type="InterPro" id="IPR016181">
    <property type="entry name" value="Acyl_CoA_acyltransferase"/>
</dbReference>
<keyword evidence="4" id="KW-0689">Ribosomal protein</keyword>
<dbReference type="Gene3D" id="3.40.630.30">
    <property type="match status" value="1"/>
</dbReference>
<dbReference type="InterPro" id="IPR050832">
    <property type="entry name" value="Bact_Acetyltransf"/>
</dbReference>
<evidence type="ECO:0000313" key="5">
    <source>
        <dbReference type="Proteomes" id="UP000198635"/>
    </source>
</evidence>
<dbReference type="Pfam" id="PF00583">
    <property type="entry name" value="Acetyltransf_1"/>
    <property type="match status" value="1"/>
</dbReference>
<keyword evidence="1" id="KW-0808">Transferase</keyword>
<sequence length="145" mass="16150">MHQIRISPMSINDHAAAMALWQNTPGIGLSAADEAKAMQSYLQRNPDLSQCAWANELLVGTVLAGHDGRRGYLHHLCVRDDFRHRGVGRRMITGALEGLAALGLEKAHAFLFTDNETGRKFWDRIGWTWRTDIGVVSVTIEEALK</sequence>
<dbReference type="SUPFAM" id="SSF55729">
    <property type="entry name" value="Acyl-CoA N-acyltransferases (Nat)"/>
    <property type="match status" value="1"/>
</dbReference>
<accession>A0A1I3Y1C6</accession>
<dbReference type="AlphaFoldDB" id="A0A1I3Y1C6"/>
<dbReference type="RefSeq" id="WP_177193210.1">
    <property type="nucleotide sequence ID" value="NZ_FORX01000018.1"/>
</dbReference>
<keyword evidence="5" id="KW-1185">Reference proteome</keyword>
<proteinExistence type="predicted"/>
<dbReference type="GO" id="GO:0005840">
    <property type="term" value="C:ribosome"/>
    <property type="evidence" value="ECO:0007669"/>
    <property type="project" value="UniProtKB-KW"/>
</dbReference>
<keyword evidence="4" id="KW-0687">Ribonucleoprotein</keyword>
<dbReference type="PANTHER" id="PTHR43877">
    <property type="entry name" value="AMINOALKYLPHOSPHONATE N-ACETYLTRANSFERASE-RELATED-RELATED"/>
    <property type="match status" value="1"/>
</dbReference>
<organism evidence="4 5">
    <name type="scientific">Desulfomicrobium apsheronum</name>
    <dbReference type="NCBI Taxonomy" id="52560"/>
    <lineage>
        <taxon>Bacteria</taxon>
        <taxon>Pseudomonadati</taxon>
        <taxon>Thermodesulfobacteriota</taxon>
        <taxon>Desulfovibrionia</taxon>
        <taxon>Desulfovibrionales</taxon>
        <taxon>Desulfomicrobiaceae</taxon>
        <taxon>Desulfomicrobium</taxon>
    </lineage>
</organism>
<dbReference type="GO" id="GO:0016747">
    <property type="term" value="F:acyltransferase activity, transferring groups other than amino-acyl groups"/>
    <property type="evidence" value="ECO:0007669"/>
    <property type="project" value="InterPro"/>
</dbReference>
<evidence type="ECO:0000313" key="4">
    <source>
        <dbReference type="EMBL" id="SFK25562.1"/>
    </source>
</evidence>
<name>A0A1I3Y1C6_9BACT</name>
<dbReference type="PROSITE" id="PS51186">
    <property type="entry name" value="GNAT"/>
    <property type="match status" value="1"/>
</dbReference>
<protein>
    <submittedName>
        <fullName evidence="4">Ribosomal protein S18 acetylase RimI</fullName>
    </submittedName>
</protein>
<dbReference type="PANTHER" id="PTHR43877:SF1">
    <property type="entry name" value="ACETYLTRANSFERASE"/>
    <property type="match status" value="1"/>
</dbReference>
<reference evidence="5" key="1">
    <citation type="submission" date="2016-10" db="EMBL/GenBank/DDBJ databases">
        <authorList>
            <person name="Varghese N."/>
            <person name="Submissions S."/>
        </authorList>
    </citation>
    <scope>NUCLEOTIDE SEQUENCE [LARGE SCALE GENOMIC DNA]</scope>
    <source>
        <strain evidence="5">DSM 5918</strain>
    </source>
</reference>
<evidence type="ECO:0000256" key="1">
    <source>
        <dbReference type="ARBA" id="ARBA00022679"/>
    </source>
</evidence>
<keyword evidence="2" id="KW-0012">Acyltransferase</keyword>
<dbReference type="CDD" id="cd04301">
    <property type="entry name" value="NAT_SF"/>
    <property type="match status" value="1"/>
</dbReference>
<feature type="domain" description="N-acetyltransferase" evidence="3">
    <location>
        <begin position="4"/>
        <end position="145"/>
    </location>
</feature>
<dbReference type="Proteomes" id="UP000198635">
    <property type="component" value="Unassembled WGS sequence"/>
</dbReference>
<dbReference type="EMBL" id="FORX01000018">
    <property type="protein sequence ID" value="SFK25562.1"/>
    <property type="molecule type" value="Genomic_DNA"/>
</dbReference>
<gene>
    <name evidence="4" type="ORF">SAMN04488082_11844</name>
</gene>
<dbReference type="STRING" id="52560.SAMN04488082_11844"/>
<evidence type="ECO:0000259" key="3">
    <source>
        <dbReference type="PROSITE" id="PS51186"/>
    </source>
</evidence>
<dbReference type="InterPro" id="IPR000182">
    <property type="entry name" value="GNAT_dom"/>
</dbReference>
<evidence type="ECO:0000256" key="2">
    <source>
        <dbReference type="ARBA" id="ARBA00023315"/>
    </source>
</evidence>